<dbReference type="Pfam" id="PF07137">
    <property type="entry name" value="VDE"/>
    <property type="match status" value="1"/>
</dbReference>
<feature type="signal peptide" evidence="1">
    <location>
        <begin position="1"/>
        <end position="19"/>
    </location>
</feature>
<proteinExistence type="predicted"/>
<dbReference type="GO" id="GO:0008289">
    <property type="term" value="F:lipid binding"/>
    <property type="evidence" value="ECO:0007669"/>
    <property type="project" value="UniProtKB-KW"/>
</dbReference>
<protein>
    <recommendedName>
        <fullName evidence="2">VDE lipocalin domain-containing protein</fullName>
    </recommendedName>
</protein>
<evidence type="ECO:0000313" key="3">
    <source>
        <dbReference type="EMBL" id="VDI69539.1"/>
    </source>
</evidence>
<dbReference type="Gene3D" id="2.40.128.20">
    <property type="match status" value="1"/>
</dbReference>
<dbReference type="OrthoDB" id="10258187at2759"/>
<feature type="domain" description="VDE lipocalin" evidence="2">
    <location>
        <begin position="25"/>
        <end position="255"/>
    </location>
</feature>
<keyword evidence="1" id="KW-0732">Signal</keyword>
<dbReference type="GO" id="GO:0010028">
    <property type="term" value="P:xanthophyll cycle"/>
    <property type="evidence" value="ECO:0007669"/>
    <property type="project" value="InterPro"/>
</dbReference>
<dbReference type="AlphaFoldDB" id="A0A8B6GWE0"/>
<evidence type="ECO:0000259" key="2">
    <source>
        <dbReference type="Pfam" id="PF07137"/>
    </source>
</evidence>
<dbReference type="InterPro" id="IPR010788">
    <property type="entry name" value="VDE_dom"/>
</dbReference>
<dbReference type="InterPro" id="IPR012674">
    <property type="entry name" value="Calycin"/>
</dbReference>
<dbReference type="PANTHER" id="PTHR33970:SF1">
    <property type="entry name" value="VIOLAXANTHIN DE-EPOXIDASE, CHLOROPLASTIC"/>
    <property type="match status" value="1"/>
</dbReference>
<comment type="caution">
    <text evidence="3">The sequence shown here is derived from an EMBL/GenBank/DDBJ whole genome shotgun (WGS) entry which is preliminary data.</text>
</comment>
<dbReference type="EMBL" id="UYJE01009052">
    <property type="protein sequence ID" value="VDI69539.1"/>
    <property type="molecule type" value="Genomic_DNA"/>
</dbReference>
<keyword evidence="4" id="KW-1185">Reference proteome</keyword>
<dbReference type="InterPro" id="IPR044682">
    <property type="entry name" value="VDE"/>
</dbReference>
<feature type="chain" id="PRO_5032617838" description="VDE lipocalin domain-containing protein" evidence="1">
    <location>
        <begin position="20"/>
        <end position="263"/>
    </location>
</feature>
<gene>
    <name evidence="3" type="ORF">MGAL_10B006624</name>
</gene>
<name>A0A8B6GWE0_MYTGA</name>
<dbReference type="GO" id="GO:0046422">
    <property type="term" value="F:violaxanthin de-epoxidase activity"/>
    <property type="evidence" value="ECO:0007669"/>
    <property type="project" value="InterPro"/>
</dbReference>
<dbReference type="PANTHER" id="PTHR33970">
    <property type="entry name" value="VIOLAXANTHIN DE-EPOXIDASE, CHLOROPLASTIC-RELATED"/>
    <property type="match status" value="1"/>
</dbReference>
<accession>A0A8B6GWE0</accession>
<sequence>MFGIFVYFLGLVVIPVLHAAIPNVFCMVEHCSSQMKDCYEDSGCKNAMLCITSCGTNQTCEFDCLYSYENDIFDNFMKCIVTDYKCMAIPPPKPPVTCHRPTKVATSFDIESIKGTWYIVRGKNPIYDCFNCQNTTFVRAQQGLFSAVEHFDVNAIDGTIKHRTVVDTVTQWNATAPGILKYSSIQMGHKTTSEWRVLDFAEDYIFTYYCGSISADYFFEGSVVYSKSTSLSSSTLTRLQSVATEAGLDFTSYCQPSYNNCNF</sequence>
<dbReference type="SUPFAM" id="SSF50814">
    <property type="entry name" value="Lipocalins"/>
    <property type="match status" value="1"/>
</dbReference>
<dbReference type="Proteomes" id="UP000596742">
    <property type="component" value="Unassembled WGS sequence"/>
</dbReference>
<evidence type="ECO:0000256" key="1">
    <source>
        <dbReference type="SAM" id="SignalP"/>
    </source>
</evidence>
<evidence type="ECO:0000313" key="4">
    <source>
        <dbReference type="Proteomes" id="UP000596742"/>
    </source>
</evidence>
<reference evidence="3" key="1">
    <citation type="submission" date="2018-11" db="EMBL/GenBank/DDBJ databases">
        <authorList>
            <person name="Alioto T."/>
            <person name="Alioto T."/>
        </authorList>
    </citation>
    <scope>NUCLEOTIDE SEQUENCE</scope>
</reference>
<organism evidence="3 4">
    <name type="scientific">Mytilus galloprovincialis</name>
    <name type="common">Mediterranean mussel</name>
    <dbReference type="NCBI Taxonomy" id="29158"/>
    <lineage>
        <taxon>Eukaryota</taxon>
        <taxon>Metazoa</taxon>
        <taxon>Spiralia</taxon>
        <taxon>Lophotrochozoa</taxon>
        <taxon>Mollusca</taxon>
        <taxon>Bivalvia</taxon>
        <taxon>Autobranchia</taxon>
        <taxon>Pteriomorphia</taxon>
        <taxon>Mytilida</taxon>
        <taxon>Mytiloidea</taxon>
        <taxon>Mytilidae</taxon>
        <taxon>Mytilinae</taxon>
        <taxon>Mytilus</taxon>
    </lineage>
</organism>